<evidence type="ECO:0000313" key="5">
    <source>
        <dbReference type="Proteomes" id="UP001153712"/>
    </source>
</evidence>
<evidence type="ECO:0000259" key="3">
    <source>
        <dbReference type="PROSITE" id="PS01180"/>
    </source>
</evidence>
<name>A0A9N9THF9_PHYSR</name>
<protein>
    <recommendedName>
        <fullName evidence="3">CUB domain-containing protein</fullName>
    </recommendedName>
</protein>
<proteinExistence type="predicted"/>
<dbReference type="InterPro" id="IPR035914">
    <property type="entry name" value="Sperma_CUB_dom_sf"/>
</dbReference>
<keyword evidence="1" id="KW-1015">Disulfide bond</keyword>
<dbReference type="InterPro" id="IPR058698">
    <property type="entry name" value="CUB_metazoa"/>
</dbReference>
<dbReference type="Proteomes" id="UP001153712">
    <property type="component" value="Chromosome 2"/>
</dbReference>
<accession>A0A9N9THF9</accession>
<dbReference type="EMBL" id="OU900095">
    <property type="protein sequence ID" value="CAG9858631.1"/>
    <property type="molecule type" value="Genomic_DNA"/>
</dbReference>
<dbReference type="PROSITE" id="PS01180">
    <property type="entry name" value="CUB"/>
    <property type="match status" value="1"/>
</dbReference>
<evidence type="ECO:0000256" key="2">
    <source>
        <dbReference type="PROSITE-ProRule" id="PRU00059"/>
    </source>
</evidence>
<sequence>MNIAVLVVRTCGGFSSYNSTYFTNADYPSPITAPTTCVFTIVRATPTTCQVRIDFLNFVLAQPNATGVCNADALIVTGGGGTVPVICGDNTGQHIYVDFYNSNNIILTITTSAGDLSRIWSFLVTQIACDCPTRAPAGCLQFYNTTTGTVNSFNYGVGSNVIDSTTLLPGTRQLVNQNYGICVNMLPGYCSIQWSSNGFMVSGIPNLGFDALTNGDCFTDFVVIANPSYPNGTPVNADRFCGTSFNTVTTSLKPFVLYVVTDGNEVNDVANTGFSLSFMQIACPNNLFG</sequence>
<dbReference type="SMART" id="SM00042">
    <property type="entry name" value="CUB"/>
    <property type="match status" value="1"/>
</dbReference>
<evidence type="ECO:0000256" key="1">
    <source>
        <dbReference type="ARBA" id="ARBA00023157"/>
    </source>
</evidence>
<dbReference type="InterPro" id="IPR000859">
    <property type="entry name" value="CUB_dom"/>
</dbReference>
<organism evidence="4 5">
    <name type="scientific">Phyllotreta striolata</name>
    <name type="common">Striped flea beetle</name>
    <name type="synonym">Crioceris striolata</name>
    <dbReference type="NCBI Taxonomy" id="444603"/>
    <lineage>
        <taxon>Eukaryota</taxon>
        <taxon>Metazoa</taxon>
        <taxon>Ecdysozoa</taxon>
        <taxon>Arthropoda</taxon>
        <taxon>Hexapoda</taxon>
        <taxon>Insecta</taxon>
        <taxon>Pterygota</taxon>
        <taxon>Neoptera</taxon>
        <taxon>Endopterygota</taxon>
        <taxon>Coleoptera</taxon>
        <taxon>Polyphaga</taxon>
        <taxon>Cucujiformia</taxon>
        <taxon>Chrysomeloidea</taxon>
        <taxon>Chrysomelidae</taxon>
        <taxon>Galerucinae</taxon>
        <taxon>Alticini</taxon>
        <taxon>Phyllotreta</taxon>
    </lineage>
</organism>
<dbReference type="Pfam" id="PF00431">
    <property type="entry name" value="CUB"/>
    <property type="match status" value="1"/>
</dbReference>
<keyword evidence="5" id="KW-1185">Reference proteome</keyword>
<dbReference type="AlphaFoldDB" id="A0A9N9THF9"/>
<reference evidence="4" key="1">
    <citation type="submission" date="2022-01" db="EMBL/GenBank/DDBJ databases">
        <authorList>
            <person name="King R."/>
        </authorList>
    </citation>
    <scope>NUCLEOTIDE SEQUENCE</scope>
</reference>
<evidence type="ECO:0000313" key="4">
    <source>
        <dbReference type="EMBL" id="CAG9858631.1"/>
    </source>
</evidence>
<dbReference type="Gene3D" id="2.60.120.290">
    <property type="entry name" value="Spermadhesin, CUB domain"/>
    <property type="match status" value="1"/>
</dbReference>
<dbReference type="PANTHER" id="PTHR33236:SF5">
    <property type="entry name" value="CUB DOMAIN-CONTAINING PROTEIN"/>
    <property type="match status" value="1"/>
</dbReference>
<feature type="domain" description="CUB" evidence="3">
    <location>
        <begin position="11"/>
        <end position="129"/>
    </location>
</feature>
<gene>
    <name evidence="4" type="ORF">PHYEVI_LOCUS5020</name>
</gene>
<dbReference type="SUPFAM" id="SSF49854">
    <property type="entry name" value="Spermadhesin, CUB domain"/>
    <property type="match status" value="1"/>
</dbReference>
<dbReference type="PANTHER" id="PTHR33236">
    <property type="entry name" value="INTRAFLAGELLAR TRANSPORT PROTEIN 122 FAMILY PROTEIN-RELATED"/>
    <property type="match status" value="1"/>
</dbReference>
<comment type="caution">
    <text evidence="2">Lacks conserved residue(s) required for the propagation of feature annotation.</text>
</comment>
<dbReference type="OrthoDB" id="6337346at2759"/>
<dbReference type="Pfam" id="PF26080">
    <property type="entry name" value="CUB_animal"/>
    <property type="match status" value="1"/>
</dbReference>